<dbReference type="GO" id="GO:0046872">
    <property type="term" value="F:metal ion binding"/>
    <property type="evidence" value="ECO:0007669"/>
    <property type="project" value="UniProtKB-KW"/>
</dbReference>
<comment type="caution">
    <text evidence="6">The sequence shown here is derived from an EMBL/GenBank/DDBJ whole genome shotgun (WGS) entry which is preliminary data.</text>
</comment>
<dbReference type="Gene3D" id="1.10.600.10">
    <property type="entry name" value="Farnesyl Diphosphate Synthase"/>
    <property type="match status" value="1"/>
</dbReference>
<evidence type="ECO:0000256" key="2">
    <source>
        <dbReference type="ARBA" id="ARBA00006706"/>
    </source>
</evidence>
<dbReference type="AlphaFoldDB" id="A0A1J5QX11"/>
<keyword evidence="5" id="KW-0460">Magnesium</keyword>
<name>A0A1J5QX11_9ZZZZ</name>
<reference evidence="6" key="1">
    <citation type="submission" date="2016-10" db="EMBL/GenBank/DDBJ databases">
        <title>Sequence of Gallionella enrichment culture.</title>
        <authorList>
            <person name="Poehlein A."/>
            <person name="Muehling M."/>
            <person name="Daniel R."/>
        </authorList>
    </citation>
    <scope>NUCLEOTIDE SEQUENCE</scope>
</reference>
<evidence type="ECO:0000256" key="3">
    <source>
        <dbReference type="ARBA" id="ARBA00022679"/>
    </source>
</evidence>
<sequence>MPSDLPSGFQLSARPSPKPAHFVTSTHSIQSILSPVAQDMLEVDAAIRRNLSSEVLLINAISAYIISAGGKRLRPALLLLTAKVHGYTGPHHHTLAAVVELIHTATLLHDDVVDESALRRGRKTSNAAFGNAASVLAGDFLYSRAFQMMVTADNLRILQILADATNVIAEGEVLQLLNLHDPEVSVERYLKVIGYKTAALFEASARIGAVLAGCGKELEDNAAAYGRTIGTAFQLIDDALDYNGKPGEMGKNIGDDLREGKPTLPLIVAMQRCAAPERKLIEDAIRSGQAEAMPQILQIVDQTRALDIVYATAQAELSKARGFVDALKPCPEREALIDLCAYSLDRNA</sequence>
<evidence type="ECO:0000256" key="4">
    <source>
        <dbReference type="ARBA" id="ARBA00022723"/>
    </source>
</evidence>
<dbReference type="SFLD" id="SFLDS00005">
    <property type="entry name" value="Isoprenoid_Synthase_Type_I"/>
    <property type="match status" value="1"/>
</dbReference>
<comment type="cofactor">
    <cofactor evidence="1">
        <name>Mg(2+)</name>
        <dbReference type="ChEBI" id="CHEBI:18420"/>
    </cofactor>
</comment>
<dbReference type="InterPro" id="IPR008949">
    <property type="entry name" value="Isoprenoid_synthase_dom_sf"/>
</dbReference>
<evidence type="ECO:0000256" key="5">
    <source>
        <dbReference type="ARBA" id="ARBA00022842"/>
    </source>
</evidence>
<organism evidence="6">
    <name type="scientific">mine drainage metagenome</name>
    <dbReference type="NCBI Taxonomy" id="410659"/>
    <lineage>
        <taxon>unclassified sequences</taxon>
        <taxon>metagenomes</taxon>
        <taxon>ecological metagenomes</taxon>
    </lineage>
</organism>
<dbReference type="PANTHER" id="PTHR12001">
    <property type="entry name" value="GERANYLGERANYL PYROPHOSPHATE SYNTHASE"/>
    <property type="match status" value="1"/>
</dbReference>
<dbReference type="CDD" id="cd00685">
    <property type="entry name" value="Trans_IPPS_HT"/>
    <property type="match status" value="1"/>
</dbReference>
<gene>
    <name evidence="6" type="primary">ispB_10</name>
    <name evidence="6" type="ORF">GALL_338690</name>
</gene>
<evidence type="ECO:0000313" key="6">
    <source>
        <dbReference type="EMBL" id="OIQ84324.1"/>
    </source>
</evidence>
<dbReference type="GO" id="GO:0106350">
    <property type="term" value="F:all-trans-octaprenyl-diphosphate synthase activity"/>
    <property type="evidence" value="ECO:0007669"/>
    <property type="project" value="UniProtKB-EC"/>
</dbReference>
<dbReference type="InterPro" id="IPR033749">
    <property type="entry name" value="Polyprenyl_synt_CS"/>
</dbReference>
<dbReference type="EC" id="2.5.1.90" evidence="6"/>
<proteinExistence type="inferred from homology"/>
<keyword evidence="3 6" id="KW-0808">Transferase</keyword>
<dbReference type="FunFam" id="1.10.600.10:FF:000002">
    <property type="entry name" value="Octaprenyl diphosphate synthase"/>
    <property type="match status" value="1"/>
</dbReference>
<evidence type="ECO:0000256" key="1">
    <source>
        <dbReference type="ARBA" id="ARBA00001946"/>
    </source>
</evidence>
<dbReference type="SUPFAM" id="SSF48576">
    <property type="entry name" value="Terpenoid synthases"/>
    <property type="match status" value="1"/>
</dbReference>
<accession>A0A1J5QX11</accession>
<dbReference type="EMBL" id="MLJW01000627">
    <property type="protein sequence ID" value="OIQ84324.1"/>
    <property type="molecule type" value="Genomic_DNA"/>
</dbReference>
<dbReference type="Pfam" id="PF00348">
    <property type="entry name" value="polyprenyl_synt"/>
    <property type="match status" value="1"/>
</dbReference>
<dbReference type="InterPro" id="IPR000092">
    <property type="entry name" value="Polyprenyl_synt"/>
</dbReference>
<protein>
    <submittedName>
        <fullName evidence="6">Octaprenyl-diphosphate synthase</fullName>
        <ecNumber evidence="6">2.5.1.90</ecNumber>
    </submittedName>
</protein>
<keyword evidence="4" id="KW-0479">Metal-binding</keyword>
<dbReference type="PANTHER" id="PTHR12001:SF69">
    <property type="entry name" value="ALL TRANS-POLYPRENYL-DIPHOSPHATE SYNTHASE PDSS1"/>
    <property type="match status" value="1"/>
</dbReference>
<dbReference type="GO" id="GO:0008299">
    <property type="term" value="P:isoprenoid biosynthetic process"/>
    <property type="evidence" value="ECO:0007669"/>
    <property type="project" value="InterPro"/>
</dbReference>
<comment type="similarity">
    <text evidence="2">Belongs to the FPP/GGPP synthase family.</text>
</comment>
<dbReference type="PROSITE" id="PS00723">
    <property type="entry name" value="POLYPRENYL_SYNTHASE_1"/>
    <property type="match status" value="1"/>
</dbReference>